<dbReference type="EMBL" id="JACRSV010000005">
    <property type="protein sequence ID" value="MBC8560877.1"/>
    <property type="molecule type" value="Genomic_DNA"/>
</dbReference>
<dbReference type="GO" id="GO:0006352">
    <property type="term" value="P:DNA-templated transcription initiation"/>
    <property type="evidence" value="ECO:0007669"/>
    <property type="project" value="InterPro"/>
</dbReference>
<evidence type="ECO:0000313" key="9">
    <source>
        <dbReference type="Proteomes" id="UP000610760"/>
    </source>
</evidence>
<sequence>MHKTPAEKDAFVAANLGLVHSLAHRLKGRGIEYEELYSAGCVGLVKAMEGFDESRGLKFSTYAVPVILGEMKRLFRDGGSVKVSRSLKELSLKVSRERDKLSISLGREPTVGELSEALGVEPQLISEAINVALPTISLTQPDDDGGGQIDVEVESPEELLSDRLALREVLKELDEKDRLLLVMRYYKNWTQTQTATCLGMTQVQVSRREKKLLLFLRGKLLE</sequence>
<dbReference type="InterPro" id="IPR036388">
    <property type="entry name" value="WH-like_DNA-bd_sf"/>
</dbReference>
<dbReference type="PANTHER" id="PTHR30603:SF17">
    <property type="entry name" value="RNA POLYMERASE SIGMA-G FACTOR"/>
    <property type="match status" value="1"/>
</dbReference>
<dbReference type="Pfam" id="PF04542">
    <property type="entry name" value="Sigma70_r2"/>
    <property type="match status" value="1"/>
</dbReference>
<comment type="caution">
    <text evidence="8">The sequence shown here is derived from an EMBL/GenBank/DDBJ whole genome shotgun (WGS) entry which is preliminary data.</text>
</comment>
<evidence type="ECO:0000256" key="3">
    <source>
        <dbReference type="ARBA" id="ARBA00023125"/>
    </source>
</evidence>
<keyword evidence="4" id="KW-0804">Transcription</keyword>
<protein>
    <submittedName>
        <fullName evidence="8">Sigma-70 family RNA polymerase sigma factor</fullName>
    </submittedName>
</protein>
<dbReference type="Gene3D" id="1.10.10.10">
    <property type="entry name" value="Winged helix-like DNA-binding domain superfamily/Winged helix DNA-binding domain"/>
    <property type="match status" value="2"/>
</dbReference>
<dbReference type="CDD" id="cd06171">
    <property type="entry name" value="Sigma70_r4"/>
    <property type="match status" value="1"/>
</dbReference>
<dbReference type="Gene3D" id="1.20.120.1810">
    <property type="match status" value="1"/>
</dbReference>
<keyword evidence="1" id="KW-0805">Transcription regulation</keyword>
<feature type="domain" description="RNA polymerase sigma-70 region 4" evidence="7">
    <location>
        <begin position="169"/>
        <end position="217"/>
    </location>
</feature>
<dbReference type="InterPro" id="IPR014284">
    <property type="entry name" value="RNA_pol_sigma-70_dom"/>
</dbReference>
<dbReference type="InterPro" id="IPR013324">
    <property type="entry name" value="RNA_pol_sigma_r3/r4-like"/>
</dbReference>
<dbReference type="GO" id="GO:0003677">
    <property type="term" value="F:DNA binding"/>
    <property type="evidence" value="ECO:0007669"/>
    <property type="project" value="UniProtKB-KW"/>
</dbReference>
<dbReference type="InterPro" id="IPR007627">
    <property type="entry name" value="RNA_pol_sigma70_r2"/>
</dbReference>
<dbReference type="Proteomes" id="UP000610760">
    <property type="component" value="Unassembled WGS sequence"/>
</dbReference>
<evidence type="ECO:0000256" key="2">
    <source>
        <dbReference type="ARBA" id="ARBA00023082"/>
    </source>
</evidence>
<dbReference type="PANTHER" id="PTHR30603">
    <property type="entry name" value="RNA POLYMERASE SIGMA FACTOR RPO"/>
    <property type="match status" value="1"/>
</dbReference>
<dbReference type="Pfam" id="PF04545">
    <property type="entry name" value="Sigma70_r4"/>
    <property type="match status" value="1"/>
</dbReference>
<feature type="domain" description="RNA polymerase sigma-70 region 2" evidence="6">
    <location>
        <begin position="12"/>
        <end position="78"/>
    </location>
</feature>
<dbReference type="GO" id="GO:0016987">
    <property type="term" value="F:sigma factor activity"/>
    <property type="evidence" value="ECO:0007669"/>
    <property type="project" value="UniProtKB-KW"/>
</dbReference>
<name>A0A926E4E6_9FIRM</name>
<organism evidence="8 9">
    <name type="scientific">Fumia xinanensis</name>
    <dbReference type="NCBI Taxonomy" id="2763659"/>
    <lineage>
        <taxon>Bacteria</taxon>
        <taxon>Bacillati</taxon>
        <taxon>Bacillota</taxon>
        <taxon>Clostridia</taxon>
        <taxon>Eubacteriales</taxon>
        <taxon>Oscillospiraceae</taxon>
        <taxon>Fumia</taxon>
    </lineage>
</organism>
<keyword evidence="3" id="KW-0238">DNA-binding</keyword>
<reference evidence="8" key="1">
    <citation type="submission" date="2020-08" db="EMBL/GenBank/DDBJ databases">
        <title>Genome public.</title>
        <authorList>
            <person name="Liu C."/>
            <person name="Sun Q."/>
        </authorList>
    </citation>
    <scope>NUCLEOTIDE SEQUENCE</scope>
    <source>
        <strain evidence="8">NSJ-33</strain>
    </source>
</reference>
<dbReference type="RefSeq" id="WP_249296172.1">
    <property type="nucleotide sequence ID" value="NZ_JACRSV010000005.1"/>
</dbReference>
<evidence type="ECO:0000259" key="7">
    <source>
        <dbReference type="Pfam" id="PF04545"/>
    </source>
</evidence>
<gene>
    <name evidence="8" type="ORF">H8710_12455</name>
</gene>
<dbReference type="SUPFAM" id="SSF88946">
    <property type="entry name" value="Sigma2 domain of RNA polymerase sigma factors"/>
    <property type="match status" value="1"/>
</dbReference>
<evidence type="ECO:0000259" key="6">
    <source>
        <dbReference type="Pfam" id="PF04542"/>
    </source>
</evidence>
<evidence type="ECO:0000313" key="8">
    <source>
        <dbReference type="EMBL" id="MBC8560877.1"/>
    </source>
</evidence>
<evidence type="ECO:0000259" key="5">
    <source>
        <dbReference type="Pfam" id="PF04539"/>
    </source>
</evidence>
<keyword evidence="2" id="KW-0731">Sigma factor</keyword>
<dbReference type="InterPro" id="IPR007624">
    <property type="entry name" value="RNA_pol_sigma70_r3"/>
</dbReference>
<proteinExistence type="predicted"/>
<dbReference type="InterPro" id="IPR013325">
    <property type="entry name" value="RNA_pol_sigma_r2"/>
</dbReference>
<feature type="domain" description="RNA polymerase sigma-70 region 3" evidence="5">
    <location>
        <begin position="89"/>
        <end position="145"/>
    </location>
</feature>
<dbReference type="NCBIfam" id="TIGR02937">
    <property type="entry name" value="sigma70-ECF"/>
    <property type="match status" value="1"/>
</dbReference>
<dbReference type="Pfam" id="PF04539">
    <property type="entry name" value="Sigma70_r3"/>
    <property type="match status" value="1"/>
</dbReference>
<dbReference type="InterPro" id="IPR007630">
    <property type="entry name" value="RNA_pol_sigma70_r4"/>
</dbReference>
<dbReference type="SUPFAM" id="SSF88659">
    <property type="entry name" value="Sigma3 and sigma4 domains of RNA polymerase sigma factors"/>
    <property type="match status" value="2"/>
</dbReference>
<evidence type="ECO:0000256" key="1">
    <source>
        <dbReference type="ARBA" id="ARBA00023015"/>
    </source>
</evidence>
<dbReference type="InterPro" id="IPR050239">
    <property type="entry name" value="Sigma-70_RNA_pol_init_factors"/>
</dbReference>
<keyword evidence="9" id="KW-1185">Reference proteome</keyword>
<accession>A0A926E4E6</accession>
<dbReference type="AlphaFoldDB" id="A0A926E4E6"/>
<evidence type="ECO:0000256" key="4">
    <source>
        <dbReference type="ARBA" id="ARBA00023163"/>
    </source>
</evidence>